<keyword evidence="1" id="KW-0805">Transcription regulation</keyword>
<dbReference type="PROSITE" id="PS51000">
    <property type="entry name" value="HTH_DEOR_2"/>
    <property type="match status" value="1"/>
</dbReference>
<comment type="caution">
    <text evidence="5">The sequence shown here is derived from an EMBL/GenBank/DDBJ whole genome shotgun (WGS) entry which is preliminary data.</text>
</comment>
<dbReference type="GO" id="GO:0003700">
    <property type="term" value="F:DNA-binding transcription factor activity"/>
    <property type="evidence" value="ECO:0007669"/>
    <property type="project" value="InterPro"/>
</dbReference>
<dbReference type="InterPro" id="IPR014036">
    <property type="entry name" value="DeoR-like_C"/>
</dbReference>
<organism evidence="5 6">
    <name type="scientific">Mesobaculum littorinae</name>
    <dbReference type="NCBI Taxonomy" id="2486419"/>
    <lineage>
        <taxon>Bacteria</taxon>
        <taxon>Pseudomonadati</taxon>
        <taxon>Pseudomonadota</taxon>
        <taxon>Alphaproteobacteria</taxon>
        <taxon>Rhodobacterales</taxon>
        <taxon>Roseobacteraceae</taxon>
        <taxon>Mesobaculum</taxon>
    </lineage>
</organism>
<keyword evidence="3" id="KW-0804">Transcription</keyword>
<evidence type="ECO:0000256" key="1">
    <source>
        <dbReference type="ARBA" id="ARBA00023015"/>
    </source>
</evidence>
<gene>
    <name evidence="5" type="ORF">EKE94_13705</name>
</gene>
<evidence type="ECO:0000313" key="6">
    <source>
        <dbReference type="Proteomes" id="UP000285908"/>
    </source>
</evidence>
<dbReference type="PANTHER" id="PTHR30363">
    <property type="entry name" value="HTH-TYPE TRANSCRIPTIONAL REGULATOR SRLR-RELATED"/>
    <property type="match status" value="1"/>
</dbReference>
<dbReference type="CDD" id="cd00090">
    <property type="entry name" value="HTH_ARSR"/>
    <property type="match status" value="1"/>
</dbReference>
<dbReference type="AlphaFoldDB" id="A0A438AFT8"/>
<dbReference type="InterPro" id="IPR037171">
    <property type="entry name" value="NagB/RpiA_transferase-like"/>
</dbReference>
<dbReference type="GO" id="GO:0003677">
    <property type="term" value="F:DNA binding"/>
    <property type="evidence" value="ECO:0007669"/>
    <property type="project" value="UniProtKB-KW"/>
</dbReference>
<protein>
    <submittedName>
        <fullName evidence="5">DeoR/GlpR transcriptional regulator</fullName>
    </submittedName>
</protein>
<keyword evidence="2" id="KW-0238">DNA-binding</keyword>
<reference evidence="5 6" key="1">
    <citation type="submission" date="2018-11" db="EMBL/GenBank/DDBJ databases">
        <title>Mesobaculum littorinae gen. nov., sp. nov., isolated from Littorina scabra that represents a novel genus of the order Rhodobacteraceae.</title>
        <authorList>
            <person name="Li F."/>
        </authorList>
    </citation>
    <scope>NUCLEOTIDE SEQUENCE [LARGE SCALE GENOMIC DNA]</scope>
    <source>
        <strain evidence="5 6">M0103</strain>
    </source>
</reference>
<evidence type="ECO:0000259" key="4">
    <source>
        <dbReference type="PROSITE" id="PS51000"/>
    </source>
</evidence>
<evidence type="ECO:0000256" key="2">
    <source>
        <dbReference type="ARBA" id="ARBA00023125"/>
    </source>
</evidence>
<dbReference type="SUPFAM" id="SSF100950">
    <property type="entry name" value="NagB/RpiA/CoA transferase-like"/>
    <property type="match status" value="1"/>
</dbReference>
<dbReference type="SMART" id="SM01134">
    <property type="entry name" value="DeoRC"/>
    <property type="match status" value="1"/>
</dbReference>
<dbReference type="InterPro" id="IPR001034">
    <property type="entry name" value="DeoR_HTH"/>
</dbReference>
<dbReference type="InterPro" id="IPR018356">
    <property type="entry name" value="Tscrpt_reg_HTH_DeoR_CS"/>
</dbReference>
<dbReference type="EMBL" id="RQXX01000004">
    <property type="protein sequence ID" value="RVV97583.1"/>
    <property type="molecule type" value="Genomic_DNA"/>
</dbReference>
<name>A0A438AFT8_9RHOB</name>
<feature type="domain" description="HTH deoR-type" evidence="4">
    <location>
        <begin position="3"/>
        <end position="58"/>
    </location>
</feature>
<dbReference type="PROSITE" id="PS00894">
    <property type="entry name" value="HTH_DEOR_1"/>
    <property type="match status" value="1"/>
</dbReference>
<accession>A0A438AFT8</accession>
<evidence type="ECO:0000256" key="3">
    <source>
        <dbReference type="ARBA" id="ARBA00023163"/>
    </source>
</evidence>
<dbReference type="InterPro" id="IPR036390">
    <property type="entry name" value="WH_DNA-bd_sf"/>
</dbReference>
<dbReference type="SUPFAM" id="SSF46785">
    <property type="entry name" value="Winged helix' DNA-binding domain"/>
    <property type="match status" value="1"/>
</dbReference>
<dbReference type="Pfam" id="PF00455">
    <property type="entry name" value="DeoRC"/>
    <property type="match status" value="1"/>
</dbReference>
<dbReference type="InterPro" id="IPR036388">
    <property type="entry name" value="WH-like_DNA-bd_sf"/>
</dbReference>
<dbReference type="InterPro" id="IPR050313">
    <property type="entry name" value="Carb_Metab_HTH_regulators"/>
</dbReference>
<evidence type="ECO:0000313" key="5">
    <source>
        <dbReference type="EMBL" id="RVV97583.1"/>
    </source>
</evidence>
<dbReference type="Gene3D" id="1.10.10.10">
    <property type="entry name" value="Winged helix-like DNA-binding domain superfamily/Winged helix DNA-binding domain"/>
    <property type="match status" value="1"/>
</dbReference>
<keyword evidence="6" id="KW-1185">Reference proteome</keyword>
<proteinExistence type="predicted"/>
<dbReference type="Proteomes" id="UP000285908">
    <property type="component" value="Unassembled WGS sequence"/>
</dbReference>
<dbReference type="PRINTS" id="PR00037">
    <property type="entry name" value="HTHLACR"/>
</dbReference>
<dbReference type="RefSeq" id="WP_127907178.1">
    <property type="nucleotide sequence ID" value="NZ_RQXX01000004.1"/>
</dbReference>
<dbReference type="InterPro" id="IPR011991">
    <property type="entry name" value="ArsR-like_HTH"/>
</dbReference>
<dbReference type="Pfam" id="PF08220">
    <property type="entry name" value="HTH_DeoR"/>
    <property type="match status" value="1"/>
</dbReference>
<dbReference type="PANTHER" id="PTHR30363:SF44">
    <property type="entry name" value="AGA OPERON TRANSCRIPTIONAL REPRESSOR-RELATED"/>
    <property type="match status" value="1"/>
</dbReference>
<dbReference type="OrthoDB" id="9816363at2"/>
<sequence>MDEHRRHQAVLEALRERPFLSVNELTTLVDASAATVRRDIEKLAAAGLATRVYGGVTALEGALQSRPVALPFADNRDIAVDAKRAIAAAACDLVRDGSQIVVHAGSTCFHFGVRIADRNVRVTTHSMPLAAYLGEHGTCQVTVGGGDLHREPGLLYDPSGLDTEFFAQQFFVGALGVSAKGILESHPLLVKFVQHFADRANEVVLLVDSRKFEERPPSVALPLWRVARIVTDSGLDDAHRQMIEDAGVQLTIADPEVRP</sequence>
<dbReference type="SMART" id="SM00420">
    <property type="entry name" value="HTH_DEOR"/>
    <property type="match status" value="1"/>
</dbReference>